<evidence type="ECO:0000313" key="3">
    <source>
        <dbReference type="Proteomes" id="UP000243542"/>
    </source>
</evidence>
<dbReference type="EMBL" id="PDJK01000002">
    <property type="protein sequence ID" value="PFG47102.1"/>
    <property type="molecule type" value="Genomic_DNA"/>
</dbReference>
<organism evidence="2 3">
    <name type="scientific">Amycolatopsis sulphurea</name>
    <dbReference type="NCBI Taxonomy" id="76022"/>
    <lineage>
        <taxon>Bacteria</taxon>
        <taxon>Bacillati</taxon>
        <taxon>Actinomycetota</taxon>
        <taxon>Actinomycetes</taxon>
        <taxon>Pseudonocardiales</taxon>
        <taxon>Pseudonocardiaceae</taxon>
        <taxon>Amycolatopsis</taxon>
    </lineage>
</organism>
<keyword evidence="3" id="KW-1185">Reference proteome</keyword>
<protein>
    <submittedName>
        <fullName evidence="2">Uncharacterized protein</fullName>
    </submittedName>
</protein>
<gene>
    <name evidence="2" type="ORF">ATK36_2121</name>
</gene>
<dbReference type="Proteomes" id="UP000243542">
    <property type="component" value="Unassembled WGS sequence"/>
</dbReference>
<accession>A0A2A9F978</accession>
<feature type="compositionally biased region" description="Gly residues" evidence="1">
    <location>
        <begin position="22"/>
        <end position="33"/>
    </location>
</feature>
<proteinExistence type="predicted"/>
<reference evidence="2 3" key="1">
    <citation type="submission" date="2017-10" db="EMBL/GenBank/DDBJ databases">
        <title>Sequencing the genomes of 1000 actinobacteria strains.</title>
        <authorList>
            <person name="Klenk H.-P."/>
        </authorList>
    </citation>
    <scope>NUCLEOTIDE SEQUENCE [LARGE SCALE GENOMIC DNA]</scope>
    <source>
        <strain evidence="2 3">DSM 46092</strain>
    </source>
</reference>
<feature type="region of interest" description="Disordered" evidence="1">
    <location>
        <begin position="1"/>
        <end position="38"/>
    </location>
</feature>
<feature type="region of interest" description="Disordered" evidence="1">
    <location>
        <begin position="130"/>
        <end position="151"/>
    </location>
</feature>
<sequence>MSQPASGPSWLEGLGFAITDQPGGGGASGGGAAPAGPGFSLSSADARSMLNQARSMYHDIVNMGIDAEALTRLRPPADEPGSNGYNKLLVGDGQNRGAFGSGADQVKLYRDYIAELVARLEKALGITEASDDQAGVDVKRVSSEGEGKGFA</sequence>
<feature type="compositionally biased region" description="Basic and acidic residues" evidence="1">
    <location>
        <begin position="137"/>
        <end position="151"/>
    </location>
</feature>
<name>A0A2A9F978_9PSEU</name>
<evidence type="ECO:0000256" key="1">
    <source>
        <dbReference type="SAM" id="MobiDB-lite"/>
    </source>
</evidence>
<comment type="caution">
    <text evidence="2">The sequence shown here is derived from an EMBL/GenBank/DDBJ whole genome shotgun (WGS) entry which is preliminary data.</text>
</comment>
<evidence type="ECO:0000313" key="2">
    <source>
        <dbReference type="EMBL" id="PFG47102.1"/>
    </source>
</evidence>
<dbReference type="AlphaFoldDB" id="A0A2A9F978"/>